<sequence>MRKFLVAAALAGSVATGLAFAPAAQAATETATSAGSWGPYFSSNGKAYAKGTTFKRGGYVYTSWSGKEKYKGDNKYGYVWFDYYKGGKWHSLYRKWDGFGGNTWKDKGIKKIYTYTCWGGHAKAYCGGKHRIY</sequence>
<name>A0ABW7ZAN7_9ACTN</name>
<reference evidence="2 3" key="1">
    <citation type="submission" date="2024-10" db="EMBL/GenBank/DDBJ databases">
        <title>The Natural Products Discovery Center: Release of the First 8490 Sequenced Strains for Exploring Actinobacteria Biosynthetic Diversity.</title>
        <authorList>
            <person name="Kalkreuter E."/>
            <person name="Kautsar S.A."/>
            <person name="Yang D."/>
            <person name="Bader C.D."/>
            <person name="Teijaro C.N."/>
            <person name="Fluegel L."/>
            <person name="Davis C.M."/>
            <person name="Simpson J.R."/>
            <person name="Lauterbach L."/>
            <person name="Steele A.D."/>
            <person name="Gui C."/>
            <person name="Meng S."/>
            <person name="Li G."/>
            <person name="Viehrig K."/>
            <person name="Ye F."/>
            <person name="Su P."/>
            <person name="Kiefer A.F."/>
            <person name="Nichols A."/>
            <person name="Cepeda A.J."/>
            <person name="Yan W."/>
            <person name="Fan B."/>
            <person name="Jiang Y."/>
            <person name="Adhikari A."/>
            <person name="Zheng C.-J."/>
            <person name="Schuster L."/>
            <person name="Cowan T.M."/>
            <person name="Smanski M.J."/>
            <person name="Chevrette M.G."/>
            <person name="De Carvalho L.P.S."/>
            <person name="Shen B."/>
        </authorList>
    </citation>
    <scope>NUCLEOTIDE SEQUENCE [LARGE SCALE GENOMIC DNA]</scope>
    <source>
        <strain evidence="2 3">NPDC050545</strain>
    </source>
</reference>
<dbReference type="RefSeq" id="WP_397091252.1">
    <property type="nucleotide sequence ID" value="NZ_JBITGY010000018.1"/>
</dbReference>
<organism evidence="2 3">
    <name type="scientific">Nonomuraea typhae</name>
    <dbReference type="NCBI Taxonomy" id="2603600"/>
    <lineage>
        <taxon>Bacteria</taxon>
        <taxon>Bacillati</taxon>
        <taxon>Actinomycetota</taxon>
        <taxon>Actinomycetes</taxon>
        <taxon>Streptosporangiales</taxon>
        <taxon>Streptosporangiaceae</taxon>
        <taxon>Nonomuraea</taxon>
    </lineage>
</organism>
<protein>
    <recommendedName>
        <fullName evidence="4">Lactococcin 972 family bacteriocin</fullName>
    </recommendedName>
</protein>
<accession>A0ABW7ZAN7</accession>
<feature type="chain" id="PRO_5046874558" description="Lactococcin 972 family bacteriocin" evidence="1">
    <location>
        <begin position="27"/>
        <end position="133"/>
    </location>
</feature>
<proteinExistence type="predicted"/>
<evidence type="ECO:0000313" key="3">
    <source>
        <dbReference type="Proteomes" id="UP001612741"/>
    </source>
</evidence>
<dbReference type="EMBL" id="JBITGY010000018">
    <property type="protein sequence ID" value="MFI6505198.1"/>
    <property type="molecule type" value="Genomic_DNA"/>
</dbReference>
<comment type="caution">
    <text evidence="2">The sequence shown here is derived from an EMBL/GenBank/DDBJ whole genome shotgun (WGS) entry which is preliminary data.</text>
</comment>
<evidence type="ECO:0000256" key="1">
    <source>
        <dbReference type="SAM" id="SignalP"/>
    </source>
</evidence>
<dbReference type="Proteomes" id="UP001612741">
    <property type="component" value="Unassembled WGS sequence"/>
</dbReference>
<keyword evidence="3" id="KW-1185">Reference proteome</keyword>
<evidence type="ECO:0008006" key="4">
    <source>
        <dbReference type="Google" id="ProtNLM"/>
    </source>
</evidence>
<evidence type="ECO:0000313" key="2">
    <source>
        <dbReference type="EMBL" id="MFI6505198.1"/>
    </source>
</evidence>
<feature type="signal peptide" evidence="1">
    <location>
        <begin position="1"/>
        <end position="26"/>
    </location>
</feature>
<keyword evidence="1" id="KW-0732">Signal</keyword>
<gene>
    <name evidence="2" type="ORF">ACIBG2_48010</name>
</gene>